<evidence type="ECO:0000313" key="2">
    <source>
        <dbReference type="Proteomes" id="UP000268350"/>
    </source>
</evidence>
<organism evidence="1 2">
    <name type="scientific">Drosophila guanche</name>
    <name type="common">Fruit fly</name>
    <dbReference type="NCBI Taxonomy" id="7266"/>
    <lineage>
        <taxon>Eukaryota</taxon>
        <taxon>Metazoa</taxon>
        <taxon>Ecdysozoa</taxon>
        <taxon>Arthropoda</taxon>
        <taxon>Hexapoda</taxon>
        <taxon>Insecta</taxon>
        <taxon>Pterygota</taxon>
        <taxon>Neoptera</taxon>
        <taxon>Endopterygota</taxon>
        <taxon>Diptera</taxon>
        <taxon>Brachycera</taxon>
        <taxon>Muscomorpha</taxon>
        <taxon>Ephydroidea</taxon>
        <taxon>Drosophilidae</taxon>
        <taxon>Drosophila</taxon>
        <taxon>Sophophora</taxon>
    </lineage>
</organism>
<name>A0A3B0JP23_DROGU</name>
<accession>A0A3B0JP23</accession>
<proteinExistence type="predicted"/>
<dbReference type="AlphaFoldDB" id="A0A3B0JP23"/>
<protein>
    <submittedName>
        <fullName evidence="1">Uncharacterized protein</fullName>
    </submittedName>
</protein>
<evidence type="ECO:0000313" key="1">
    <source>
        <dbReference type="EMBL" id="SPP75329.1"/>
    </source>
</evidence>
<sequence>MLQLWSGPGAGAGAVTTPSLGYSYRYALSVRPFVGLFLAVCRPTLRLNGPKGCLSWEPSLPPATVSG</sequence>
<reference evidence="2" key="1">
    <citation type="submission" date="2018-01" db="EMBL/GenBank/DDBJ databases">
        <authorList>
            <person name="Alioto T."/>
            <person name="Alioto T."/>
        </authorList>
    </citation>
    <scope>NUCLEOTIDE SEQUENCE [LARGE SCALE GENOMIC DNA]</scope>
</reference>
<dbReference type="EMBL" id="OUUW01000001">
    <property type="protein sequence ID" value="SPP75329.1"/>
    <property type="molecule type" value="Genomic_DNA"/>
</dbReference>
<gene>
    <name evidence="1" type="ORF">DGUA_6G003118</name>
</gene>
<keyword evidence="2" id="KW-1185">Reference proteome</keyword>
<dbReference type="Proteomes" id="UP000268350">
    <property type="component" value="Unassembled WGS sequence"/>
</dbReference>